<feature type="transmembrane region" description="Helical" evidence="1">
    <location>
        <begin position="41"/>
        <end position="70"/>
    </location>
</feature>
<dbReference type="Proteomes" id="UP000595823">
    <property type="component" value="Chromosome"/>
</dbReference>
<keyword evidence="1" id="KW-0812">Transmembrane</keyword>
<dbReference type="InterPro" id="IPR024164">
    <property type="entry name" value="KinB-signalling_activ"/>
</dbReference>
<gene>
    <name evidence="2" type="ORF">HUG15_01270</name>
</gene>
<dbReference type="PIRSF" id="PIRSF029886">
    <property type="entry name" value="KBAA"/>
    <property type="match status" value="1"/>
</dbReference>
<sequence length="200" mass="23231">MNSRKVVFLFFSTMLVGAFGGALVGTVLYDPLFAEGGFWNFIFGFIWLLGVGAAVSAVAQMGYFAYLLLNRLALSLFKTKRLWNRVQLFLIAFVFFDLFYFRYLAYATEGETIWGYLLTPTLLLLFAAIVAYFKQRETHRGAFIPAFFFMYVITTIEWVPALIIPEVNDSSWLWIYLAPLLFANTYQLMMHHRLQRNERV</sequence>
<feature type="transmembrane region" description="Helical" evidence="1">
    <location>
        <begin position="7"/>
        <end position="29"/>
    </location>
</feature>
<name>A0A7T7C9Z4_9BACI</name>
<evidence type="ECO:0000256" key="1">
    <source>
        <dbReference type="SAM" id="Phobius"/>
    </source>
</evidence>
<keyword evidence="3" id="KW-1185">Reference proteome</keyword>
<feature type="transmembrane region" description="Helical" evidence="1">
    <location>
        <begin position="171"/>
        <end position="189"/>
    </location>
</feature>
<dbReference type="KEGG" id="scia:HUG15_01270"/>
<dbReference type="AlphaFoldDB" id="A0A7T7C9Z4"/>
<dbReference type="EMBL" id="CP054705">
    <property type="protein sequence ID" value="QQK74372.1"/>
    <property type="molecule type" value="Genomic_DNA"/>
</dbReference>
<dbReference type="SMART" id="SM01251">
    <property type="entry name" value="KbaA"/>
    <property type="match status" value="1"/>
</dbReference>
<keyword evidence="1" id="KW-0472">Membrane</keyword>
<feature type="transmembrane region" description="Helical" evidence="1">
    <location>
        <begin position="82"/>
        <end position="101"/>
    </location>
</feature>
<protein>
    <submittedName>
        <fullName evidence="2">KinB-signaling pathway activation protein</fullName>
    </submittedName>
</protein>
<keyword evidence="1" id="KW-1133">Transmembrane helix</keyword>
<proteinExistence type="predicted"/>
<feature type="transmembrane region" description="Helical" evidence="1">
    <location>
        <begin position="113"/>
        <end position="133"/>
    </location>
</feature>
<accession>A0A7T7C9Z4</accession>
<evidence type="ECO:0000313" key="2">
    <source>
        <dbReference type="EMBL" id="QQK74372.1"/>
    </source>
</evidence>
<dbReference type="Pfam" id="PF14089">
    <property type="entry name" value="KbaA"/>
    <property type="match status" value="1"/>
</dbReference>
<dbReference type="RefSeq" id="WP_200126510.1">
    <property type="nucleotide sequence ID" value="NZ_CP054705.1"/>
</dbReference>
<reference evidence="2 3" key="1">
    <citation type="submission" date="2020-06" db="EMBL/GenBank/DDBJ databases">
        <title>Genomic analysis of Salicibibacter sp. NKC5-3.</title>
        <authorList>
            <person name="Oh Y.J."/>
        </authorList>
    </citation>
    <scope>NUCLEOTIDE SEQUENCE [LARGE SCALE GENOMIC DNA]</scope>
    <source>
        <strain evidence="2 3">NKC5-3</strain>
    </source>
</reference>
<feature type="transmembrane region" description="Helical" evidence="1">
    <location>
        <begin position="142"/>
        <end position="165"/>
    </location>
</feature>
<evidence type="ECO:0000313" key="3">
    <source>
        <dbReference type="Proteomes" id="UP000595823"/>
    </source>
</evidence>
<organism evidence="2 3">
    <name type="scientific">Salicibibacter cibarius</name>
    <dbReference type="NCBI Taxonomy" id="2743000"/>
    <lineage>
        <taxon>Bacteria</taxon>
        <taxon>Bacillati</taxon>
        <taxon>Bacillota</taxon>
        <taxon>Bacilli</taxon>
        <taxon>Bacillales</taxon>
        <taxon>Bacillaceae</taxon>
        <taxon>Salicibibacter</taxon>
    </lineage>
</organism>
<dbReference type="GO" id="GO:0045881">
    <property type="term" value="P:positive regulation of sporulation resulting in formation of a cellular spore"/>
    <property type="evidence" value="ECO:0007669"/>
    <property type="project" value="InterPro"/>
</dbReference>